<accession>A0ABS8NNL0</accession>
<protein>
    <submittedName>
        <fullName evidence="2">GNAT family N-acetyltransferase</fullName>
        <ecNumber evidence="2">2.3.1.-</ecNumber>
    </submittedName>
</protein>
<dbReference type="InterPro" id="IPR016181">
    <property type="entry name" value="Acyl_CoA_acyltransferase"/>
</dbReference>
<keyword evidence="2" id="KW-0808">Transferase</keyword>
<dbReference type="Pfam" id="PF00583">
    <property type="entry name" value="Acetyltransf_1"/>
    <property type="match status" value="1"/>
</dbReference>
<dbReference type="GO" id="GO:0016746">
    <property type="term" value="F:acyltransferase activity"/>
    <property type="evidence" value="ECO:0007669"/>
    <property type="project" value="UniProtKB-KW"/>
</dbReference>
<keyword evidence="2" id="KW-0012">Acyltransferase</keyword>
<keyword evidence="3" id="KW-1185">Reference proteome</keyword>
<dbReference type="Proteomes" id="UP001430306">
    <property type="component" value="Unassembled WGS sequence"/>
</dbReference>
<reference evidence="2" key="1">
    <citation type="submission" date="2021-11" db="EMBL/GenBank/DDBJ databases">
        <title>Genome sequence.</title>
        <authorList>
            <person name="Sun Q."/>
        </authorList>
    </citation>
    <scope>NUCLEOTIDE SEQUENCE</scope>
    <source>
        <strain evidence="2">JC740</strain>
    </source>
</reference>
<evidence type="ECO:0000259" key="1">
    <source>
        <dbReference type="PROSITE" id="PS51186"/>
    </source>
</evidence>
<sequence>MSLNVRAMQTRDSEMVVQLNADAVAFTSPMDVDRLRVLTRLCSLCLVAEHHQTVVGFLLAMPEGVDYDNGNYCWFSQRLRHFLYVDRVVVSASARGLGVASSLYERLYREATDTGALQIAAEIDCEPANLPSLQFHERQHFVEIGKRELPSGKWVSMQLQTV</sequence>
<dbReference type="InterPro" id="IPR016890">
    <property type="entry name" value="UCP028520"/>
</dbReference>
<dbReference type="RefSeq" id="WP_230276739.1">
    <property type="nucleotide sequence ID" value="NZ_JAJKFW010000063.1"/>
</dbReference>
<dbReference type="EMBL" id="JAJKFW010000063">
    <property type="protein sequence ID" value="MCC9645090.1"/>
    <property type="molecule type" value="Genomic_DNA"/>
</dbReference>
<name>A0ABS8NNL0_9BACT</name>
<dbReference type="EC" id="2.3.1.-" evidence="2"/>
<proteinExistence type="predicted"/>
<evidence type="ECO:0000313" key="2">
    <source>
        <dbReference type="EMBL" id="MCC9645090.1"/>
    </source>
</evidence>
<dbReference type="Gene3D" id="3.40.630.30">
    <property type="match status" value="1"/>
</dbReference>
<gene>
    <name evidence="2" type="ORF">LOC71_22660</name>
</gene>
<dbReference type="InterPro" id="IPR000182">
    <property type="entry name" value="GNAT_dom"/>
</dbReference>
<evidence type="ECO:0000313" key="3">
    <source>
        <dbReference type="Proteomes" id="UP001430306"/>
    </source>
</evidence>
<feature type="domain" description="N-acetyltransferase" evidence="1">
    <location>
        <begin position="3"/>
        <end position="162"/>
    </location>
</feature>
<dbReference type="PIRSF" id="PIRSF028520">
    <property type="entry name" value="UCP028520"/>
    <property type="match status" value="1"/>
</dbReference>
<organism evidence="2 3">
    <name type="scientific">Rhodopirellula halodulae</name>
    <dbReference type="NCBI Taxonomy" id="2894198"/>
    <lineage>
        <taxon>Bacteria</taxon>
        <taxon>Pseudomonadati</taxon>
        <taxon>Planctomycetota</taxon>
        <taxon>Planctomycetia</taxon>
        <taxon>Pirellulales</taxon>
        <taxon>Pirellulaceae</taxon>
        <taxon>Rhodopirellula</taxon>
    </lineage>
</organism>
<dbReference type="PROSITE" id="PS51186">
    <property type="entry name" value="GNAT"/>
    <property type="match status" value="1"/>
</dbReference>
<dbReference type="SUPFAM" id="SSF55729">
    <property type="entry name" value="Acyl-CoA N-acyltransferases (Nat)"/>
    <property type="match status" value="1"/>
</dbReference>
<comment type="caution">
    <text evidence="2">The sequence shown here is derived from an EMBL/GenBank/DDBJ whole genome shotgun (WGS) entry which is preliminary data.</text>
</comment>
<dbReference type="CDD" id="cd04301">
    <property type="entry name" value="NAT_SF"/>
    <property type="match status" value="1"/>
</dbReference>